<comment type="similarity">
    <text evidence="2">Belongs to the PTCD2 family.</text>
</comment>
<dbReference type="InterPro" id="IPR034629">
    <property type="entry name" value="PTCD2"/>
</dbReference>
<evidence type="ECO:0000256" key="3">
    <source>
        <dbReference type="ARBA" id="ARBA00014675"/>
    </source>
</evidence>
<sequence length="380" mass="43851">MAAGLWACGSRRSLLGCRRVTTEVKQSCWRRPHGANRYLLTDDVLRLQEFQEKKVAIAYQIYGNKDLYFKRIEDKLKENELVHKEELKKFLHLCQTAADVELAKTVIYRYHSENINGRFGEFKFGPLFIRLCYELDLPETALELIKDKTLIGFFCDCTSFNILMDMLFTKGHYESALEVLLEMRRQKIKFSRETYILGFAICYKLNRSESPSICCLLLDEIDMKAEHIPRQAFCFAAALALKQNDIAKAKSIFSRIMNTDSRICNNLNILIQAESGAMEDVLHVLEVAEETGTPHFVKKPEISEEVLAAVREKVKNNPTQCARFEKVYSKLQTSGQTSLLSLDDMLCQTPHQRKHHPIPLEQRKINPRTFRSLQSTLLAE</sequence>
<dbReference type="InterPro" id="IPR034913">
    <property type="entry name" value="mS27/PTCD2"/>
</dbReference>
<dbReference type="GO" id="GO:0006397">
    <property type="term" value="P:mRNA processing"/>
    <property type="evidence" value="ECO:0007669"/>
    <property type="project" value="UniProtKB-KW"/>
</dbReference>
<gene>
    <name evidence="7" type="ORF">NDU88_004470</name>
</gene>
<evidence type="ECO:0000256" key="2">
    <source>
        <dbReference type="ARBA" id="ARBA00008677"/>
    </source>
</evidence>
<dbReference type="InterPro" id="IPR011990">
    <property type="entry name" value="TPR-like_helical_dom_sf"/>
</dbReference>
<comment type="subcellular location">
    <subcellularLocation>
        <location evidence="1">Mitochondrion</location>
    </subcellularLocation>
</comment>
<evidence type="ECO:0000256" key="5">
    <source>
        <dbReference type="ARBA" id="ARBA00023128"/>
    </source>
</evidence>
<dbReference type="AlphaFoldDB" id="A0AAV7W7Y9"/>
<dbReference type="Pfam" id="PF10037">
    <property type="entry name" value="MRP-S27"/>
    <property type="match status" value="1"/>
</dbReference>
<feature type="repeat" description="PPR" evidence="6">
    <location>
        <begin position="156"/>
        <end position="190"/>
    </location>
</feature>
<evidence type="ECO:0000313" key="7">
    <source>
        <dbReference type="EMBL" id="KAJ1209091.1"/>
    </source>
</evidence>
<dbReference type="GO" id="GO:0050684">
    <property type="term" value="P:regulation of mRNA processing"/>
    <property type="evidence" value="ECO:0007669"/>
    <property type="project" value="InterPro"/>
</dbReference>
<protein>
    <recommendedName>
        <fullName evidence="3">Pentatricopeptide repeat-containing protein 2, mitochondrial</fullName>
    </recommendedName>
</protein>
<dbReference type="PANTHER" id="PTHR14700:SF0">
    <property type="entry name" value="PENTATRICOPEPTIDE REPEAT-CONTAINING PROTEIN 2, MITOCHONDRIAL"/>
    <property type="match status" value="1"/>
</dbReference>
<comment type="caution">
    <text evidence="7">The sequence shown here is derived from an EMBL/GenBank/DDBJ whole genome shotgun (WGS) entry which is preliminary data.</text>
</comment>
<keyword evidence="4" id="KW-0507">mRNA processing</keyword>
<dbReference type="GO" id="GO:0007005">
    <property type="term" value="P:mitochondrion organization"/>
    <property type="evidence" value="ECO:0007669"/>
    <property type="project" value="TreeGrafter"/>
</dbReference>
<evidence type="ECO:0000256" key="1">
    <source>
        <dbReference type="ARBA" id="ARBA00004173"/>
    </source>
</evidence>
<proteinExistence type="inferred from homology"/>
<keyword evidence="5" id="KW-0496">Mitochondrion</keyword>
<evidence type="ECO:0000313" key="8">
    <source>
        <dbReference type="Proteomes" id="UP001066276"/>
    </source>
</evidence>
<dbReference type="Gene3D" id="1.25.40.10">
    <property type="entry name" value="Tetratricopeptide repeat domain"/>
    <property type="match status" value="1"/>
</dbReference>
<dbReference type="GO" id="GO:0003723">
    <property type="term" value="F:RNA binding"/>
    <property type="evidence" value="ECO:0007669"/>
    <property type="project" value="TreeGrafter"/>
</dbReference>
<evidence type="ECO:0000256" key="4">
    <source>
        <dbReference type="ARBA" id="ARBA00022664"/>
    </source>
</evidence>
<keyword evidence="8" id="KW-1185">Reference proteome</keyword>
<dbReference type="InterPro" id="IPR002885">
    <property type="entry name" value="PPR_rpt"/>
</dbReference>
<organism evidence="7 8">
    <name type="scientific">Pleurodeles waltl</name>
    <name type="common">Iberian ribbed newt</name>
    <dbReference type="NCBI Taxonomy" id="8319"/>
    <lineage>
        <taxon>Eukaryota</taxon>
        <taxon>Metazoa</taxon>
        <taxon>Chordata</taxon>
        <taxon>Craniata</taxon>
        <taxon>Vertebrata</taxon>
        <taxon>Euteleostomi</taxon>
        <taxon>Amphibia</taxon>
        <taxon>Batrachia</taxon>
        <taxon>Caudata</taxon>
        <taxon>Salamandroidea</taxon>
        <taxon>Salamandridae</taxon>
        <taxon>Pleurodelinae</taxon>
        <taxon>Pleurodeles</taxon>
    </lineage>
</organism>
<dbReference type="PANTHER" id="PTHR14700">
    <property type="entry name" value="PENTATRICOPEPTIDE REPEAT-CONTAINING PROTEIN 2, MITOCHONDRIAL"/>
    <property type="match status" value="1"/>
</dbReference>
<dbReference type="NCBIfam" id="TIGR00756">
    <property type="entry name" value="PPR"/>
    <property type="match status" value="1"/>
</dbReference>
<dbReference type="EMBL" id="JANPWB010000002">
    <property type="protein sequence ID" value="KAJ1209091.1"/>
    <property type="molecule type" value="Genomic_DNA"/>
</dbReference>
<dbReference type="Proteomes" id="UP001066276">
    <property type="component" value="Chromosome 1_2"/>
</dbReference>
<reference evidence="7" key="1">
    <citation type="journal article" date="2022" name="bioRxiv">
        <title>Sequencing and chromosome-scale assembly of the giantPleurodeles waltlgenome.</title>
        <authorList>
            <person name="Brown T."/>
            <person name="Elewa A."/>
            <person name="Iarovenko S."/>
            <person name="Subramanian E."/>
            <person name="Araus A.J."/>
            <person name="Petzold A."/>
            <person name="Susuki M."/>
            <person name="Suzuki K.-i.T."/>
            <person name="Hayashi T."/>
            <person name="Toyoda A."/>
            <person name="Oliveira C."/>
            <person name="Osipova E."/>
            <person name="Leigh N.D."/>
            <person name="Simon A."/>
            <person name="Yun M.H."/>
        </authorList>
    </citation>
    <scope>NUCLEOTIDE SEQUENCE</scope>
    <source>
        <strain evidence="7">20211129_DDA</strain>
        <tissue evidence="7">Liver</tissue>
    </source>
</reference>
<name>A0AAV7W7Y9_PLEWA</name>
<dbReference type="GO" id="GO:0005739">
    <property type="term" value="C:mitochondrion"/>
    <property type="evidence" value="ECO:0007669"/>
    <property type="project" value="UniProtKB-SubCell"/>
</dbReference>
<accession>A0AAV7W7Y9</accession>
<evidence type="ECO:0000256" key="6">
    <source>
        <dbReference type="PROSITE-ProRule" id="PRU00708"/>
    </source>
</evidence>
<dbReference type="PROSITE" id="PS51375">
    <property type="entry name" value="PPR"/>
    <property type="match status" value="1"/>
</dbReference>